<dbReference type="EMBL" id="MLYV02000707">
    <property type="protein sequence ID" value="PSR79172.1"/>
    <property type="molecule type" value="Genomic_DNA"/>
</dbReference>
<name>A0A2R6NXD8_9APHY</name>
<dbReference type="OrthoDB" id="2789299at2759"/>
<dbReference type="InterPro" id="IPR001810">
    <property type="entry name" value="F-box_dom"/>
</dbReference>
<dbReference type="PROSITE" id="PS50181">
    <property type="entry name" value="FBOX"/>
    <property type="match status" value="1"/>
</dbReference>
<reference evidence="2 3" key="1">
    <citation type="submission" date="2018-02" db="EMBL/GenBank/DDBJ databases">
        <title>Genome sequence of the basidiomycete white-rot fungus Phlebia centrifuga.</title>
        <authorList>
            <person name="Granchi Z."/>
            <person name="Peng M."/>
            <person name="de Vries R.P."/>
            <person name="Hilden K."/>
            <person name="Makela M.R."/>
            <person name="Grigoriev I."/>
            <person name="Riley R."/>
        </authorList>
    </citation>
    <scope>NUCLEOTIDE SEQUENCE [LARGE SCALE GENOMIC DNA]</scope>
    <source>
        <strain evidence="2 3">FBCC195</strain>
    </source>
</reference>
<gene>
    <name evidence="2" type="ORF">PHLCEN_2v7143</name>
</gene>
<dbReference type="Proteomes" id="UP000186601">
    <property type="component" value="Unassembled WGS sequence"/>
</dbReference>
<accession>A0A2R6NXD8</accession>
<comment type="caution">
    <text evidence="2">The sequence shown here is derived from an EMBL/GenBank/DDBJ whole genome shotgun (WGS) entry which is preliminary data.</text>
</comment>
<proteinExistence type="predicted"/>
<dbReference type="CDD" id="cd09917">
    <property type="entry name" value="F-box_SF"/>
    <property type="match status" value="1"/>
</dbReference>
<keyword evidence="3" id="KW-1185">Reference proteome</keyword>
<dbReference type="Pfam" id="PF12937">
    <property type="entry name" value="F-box-like"/>
    <property type="match status" value="1"/>
</dbReference>
<dbReference type="AlphaFoldDB" id="A0A2R6NXD8"/>
<evidence type="ECO:0000313" key="3">
    <source>
        <dbReference type="Proteomes" id="UP000186601"/>
    </source>
</evidence>
<protein>
    <recommendedName>
        <fullName evidence="1">F-box domain-containing protein</fullName>
    </recommendedName>
</protein>
<feature type="domain" description="F-box" evidence="1">
    <location>
        <begin position="1"/>
        <end position="50"/>
    </location>
</feature>
<dbReference type="InterPro" id="IPR036047">
    <property type="entry name" value="F-box-like_dom_sf"/>
</dbReference>
<evidence type="ECO:0000259" key="1">
    <source>
        <dbReference type="PROSITE" id="PS50181"/>
    </source>
</evidence>
<sequence length="244" mass="27386">MAAITDLPNELLLMVFPHLPLQALIAARGVNNKWRHLAPVSDIHPIRRKLLDLYQSFVASPAFLVTRPLIEPHLCNFDRDAYLAALPESTPEDFKMWLLEWPARAAIACIWPGLDTKFNMSEDIFVSRKDTRNCLVPKPEVHTLDLALWNGVAKVCALEVFDEGNGWKHWVILDGALGDEDLRGNVYSKVRGVDGTDGYGEYLEAPCWLGYLKAEVSNEQARLEQAGLYCPCQACQGRAIELNV</sequence>
<dbReference type="Gene3D" id="1.20.1280.50">
    <property type="match status" value="1"/>
</dbReference>
<organism evidence="2 3">
    <name type="scientific">Hermanssonia centrifuga</name>
    <dbReference type="NCBI Taxonomy" id="98765"/>
    <lineage>
        <taxon>Eukaryota</taxon>
        <taxon>Fungi</taxon>
        <taxon>Dikarya</taxon>
        <taxon>Basidiomycota</taxon>
        <taxon>Agaricomycotina</taxon>
        <taxon>Agaricomycetes</taxon>
        <taxon>Polyporales</taxon>
        <taxon>Meruliaceae</taxon>
        <taxon>Hermanssonia</taxon>
    </lineage>
</organism>
<evidence type="ECO:0000313" key="2">
    <source>
        <dbReference type="EMBL" id="PSR79172.1"/>
    </source>
</evidence>
<dbReference type="SUPFAM" id="SSF81383">
    <property type="entry name" value="F-box domain"/>
    <property type="match status" value="1"/>
</dbReference>